<dbReference type="EMBL" id="VYQE01000006">
    <property type="protein sequence ID" value="KAA9005712.1"/>
    <property type="molecule type" value="Genomic_DNA"/>
</dbReference>
<keyword evidence="4" id="KW-1185">Reference proteome</keyword>
<dbReference type="InterPro" id="IPR000620">
    <property type="entry name" value="EamA_dom"/>
</dbReference>
<dbReference type="SUPFAM" id="SSF103481">
    <property type="entry name" value="Multidrug resistance efflux transporter EmrE"/>
    <property type="match status" value="2"/>
</dbReference>
<feature type="transmembrane region" description="Helical" evidence="1">
    <location>
        <begin position="185"/>
        <end position="210"/>
    </location>
</feature>
<name>A0A5J5GD59_9RHOB</name>
<keyword evidence="1" id="KW-0472">Membrane</keyword>
<sequence length="297" mass="30949">MEPWIFVTLGAASAQTLRFMLQKRLASGTLTAAGATFARFVWSAPLVAVAAVLYGAASGQGLPVPEAGFWPYALIGGIAQILATICTVSLFKHRNFAVGITFKKTEVLLSALVGIVVLGEAISWGAFWAICLGLVGVLLLSRTPGLAQARFWNRATALGLASGLGFAISAVGYRGATLGLASGDALLRALVTLACVTAAQTLILGAWLLWRERGEVGRVLRSWRVSGLVGITSMIGSACWFTAFAMQTVALVKAVGQAELILSALVSVLVFGERITRTEGLGMIVLGASIVALVLVT</sequence>
<protein>
    <submittedName>
        <fullName evidence="3">EamA/RhaT family transporter</fullName>
    </submittedName>
</protein>
<feature type="transmembrane region" description="Helical" evidence="1">
    <location>
        <begin position="222"/>
        <end position="244"/>
    </location>
</feature>
<feature type="transmembrane region" description="Helical" evidence="1">
    <location>
        <begin position="278"/>
        <end position="296"/>
    </location>
</feature>
<accession>A0A5J5GD59</accession>
<dbReference type="AlphaFoldDB" id="A0A5J5GD59"/>
<dbReference type="InterPro" id="IPR037185">
    <property type="entry name" value="EmrE-like"/>
</dbReference>
<feature type="transmembrane region" description="Helical" evidence="1">
    <location>
        <begin position="69"/>
        <end position="91"/>
    </location>
</feature>
<keyword evidence="1" id="KW-1133">Transmembrane helix</keyword>
<proteinExistence type="predicted"/>
<dbReference type="RefSeq" id="WP_150446618.1">
    <property type="nucleotide sequence ID" value="NZ_VYQE01000006.1"/>
</dbReference>
<feature type="transmembrane region" description="Helical" evidence="1">
    <location>
        <begin position="111"/>
        <end position="139"/>
    </location>
</feature>
<gene>
    <name evidence="3" type="ORF">F3S47_17590</name>
</gene>
<dbReference type="Proteomes" id="UP000326554">
    <property type="component" value="Unassembled WGS sequence"/>
</dbReference>
<dbReference type="Pfam" id="PF00892">
    <property type="entry name" value="EamA"/>
    <property type="match status" value="1"/>
</dbReference>
<comment type="caution">
    <text evidence="3">The sequence shown here is derived from an EMBL/GenBank/DDBJ whole genome shotgun (WGS) entry which is preliminary data.</text>
</comment>
<evidence type="ECO:0000259" key="2">
    <source>
        <dbReference type="Pfam" id="PF00892"/>
    </source>
</evidence>
<evidence type="ECO:0000313" key="3">
    <source>
        <dbReference type="EMBL" id="KAA9005712.1"/>
    </source>
</evidence>
<feature type="transmembrane region" description="Helical" evidence="1">
    <location>
        <begin position="151"/>
        <end position="173"/>
    </location>
</feature>
<evidence type="ECO:0000256" key="1">
    <source>
        <dbReference type="SAM" id="Phobius"/>
    </source>
</evidence>
<feature type="domain" description="EamA" evidence="2">
    <location>
        <begin position="158"/>
        <end position="294"/>
    </location>
</feature>
<dbReference type="GO" id="GO:0016020">
    <property type="term" value="C:membrane"/>
    <property type="evidence" value="ECO:0007669"/>
    <property type="project" value="InterPro"/>
</dbReference>
<organism evidence="3 4">
    <name type="scientific">Histidinibacterium aquaticum</name>
    <dbReference type="NCBI Taxonomy" id="2613962"/>
    <lineage>
        <taxon>Bacteria</taxon>
        <taxon>Pseudomonadati</taxon>
        <taxon>Pseudomonadota</taxon>
        <taxon>Alphaproteobacteria</taxon>
        <taxon>Rhodobacterales</taxon>
        <taxon>Paracoccaceae</taxon>
        <taxon>Histidinibacterium</taxon>
    </lineage>
</organism>
<feature type="transmembrane region" description="Helical" evidence="1">
    <location>
        <begin position="250"/>
        <end position="271"/>
    </location>
</feature>
<keyword evidence="1" id="KW-0812">Transmembrane</keyword>
<evidence type="ECO:0000313" key="4">
    <source>
        <dbReference type="Proteomes" id="UP000326554"/>
    </source>
</evidence>
<feature type="transmembrane region" description="Helical" evidence="1">
    <location>
        <begin position="40"/>
        <end position="57"/>
    </location>
</feature>
<reference evidence="3 4" key="1">
    <citation type="submission" date="2019-09" db="EMBL/GenBank/DDBJ databases">
        <authorList>
            <person name="Park J.-S."/>
            <person name="Choi H.-J."/>
        </authorList>
    </citation>
    <scope>NUCLEOTIDE SEQUENCE [LARGE SCALE GENOMIC DNA]</scope>
    <source>
        <strain evidence="3 4">176SS1-4</strain>
    </source>
</reference>